<keyword evidence="2" id="KW-0378">Hydrolase</keyword>
<protein>
    <submittedName>
        <fullName evidence="4">Thioesterase</fullName>
    </submittedName>
</protein>
<dbReference type="Pfam" id="PF03061">
    <property type="entry name" value="4HBT"/>
    <property type="match status" value="1"/>
</dbReference>
<sequence>MQQEHLSWLYKYLLETYQAPILENFLQLEIAELAEGKFICKTKILDRHCNIYGFVHGGTLASLSDIVMGVSCITLKKRVVTIDMNNSYIKNSPVGCSLTAIGEVISNGKTIMRASGQIFNEQQQLLVRSQASYFVTGDFCENDFPVLKKMPQ</sequence>
<comment type="similarity">
    <text evidence="1">Belongs to the thioesterase PaaI family.</text>
</comment>
<dbReference type="RefSeq" id="WP_020817219.1">
    <property type="nucleotide sequence ID" value="NZ_ATAY01000098.1"/>
</dbReference>
<name>U4QWJ7_9FIRM</name>
<accession>U4QWJ7</accession>
<gene>
    <name evidence="4" type="ORF">L323_19335</name>
</gene>
<dbReference type="PATRIC" id="fig|1330534.3.peg.3835"/>
<evidence type="ECO:0000313" key="4">
    <source>
        <dbReference type="EMBL" id="EPR07618.1"/>
    </source>
</evidence>
<dbReference type="Gene3D" id="3.10.129.10">
    <property type="entry name" value="Hotdog Thioesterase"/>
    <property type="match status" value="1"/>
</dbReference>
<dbReference type="PANTHER" id="PTHR21660:SF1">
    <property type="entry name" value="ACYL-COENZYME A THIOESTERASE 13"/>
    <property type="match status" value="1"/>
</dbReference>
<evidence type="ECO:0000256" key="2">
    <source>
        <dbReference type="ARBA" id="ARBA00022801"/>
    </source>
</evidence>
<proteinExistence type="inferred from homology"/>
<organism evidence="4 5">
    <name type="scientific">Ruminiclostridium papyrosolvens C7</name>
    <dbReference type="NCBI Taxonomy" id="1330534"/>
    <lineage>
        <taxon>Bacteria</taxon>
        <taxon>Bacillati</taxon>
        <taxon>Bacillota</taxon>
        <taxon>Clostridia</taxon>
        <taxon>Eubacteriales</taxon>
        <taxon>Oscillospiraceae</taxon>
        <taxon>Ruminiclostridium</taxon>
    </lineage>
</organism>
<evidence type="ECO:0000259" key="3">
    <source>
        <dbReference type="Pfam" id="PF03061"/>
    </source>
</evidence>
<evidence type="ECO:0000313" key="5">
    <source>
        <dbReference type="Proteomes" id="UP000016860"/>
    </source>
</evidence>
<dbReference type="PANTHER" id="PTHR21660">
    <property type="entry name" value="THIOESTERASE SUPERFAMILY MEMBER-RELATED"/>
    <property type="match status" value="1"/>
</dbReference>
<dbReference type="EMBL" id="ATAY01000098">
    <property type="protein sequence ID" value="EPR07618.1"/>
    <property type="molecule type" value="Genomic_DNA"/>
</dbReference>
<dbReference type="InterPro" id="IPR006683">
    <property type="entry name" value="Thioestr_dom"/>
</dbReference>
<comment type="caution">
    <text evidence="4">The sequence shown here is derived from an EMBL/GenBank/DDBJ whole genome shotgun (WGS) entry which is preliminary data.</text>
</comment>
<dbReference type="AlphaFoldDB" id="U4QWJ7"/>
<dbReference type="SUPFAM" id="SSF54637">
    <property type="entry name" value="Thioesterase/thiol ester dehydrase-isomerase"/>
    <property type="match status" value="1"/>
</dbReference>
<dbReference type="CDD" id="cd03443">
    <property type="entry name" value="PaaI_thioesterase"/>
    <property type="match status" value="1"/>
</dbReference>
<dbReference type="InterPro" id="IPR029069">
    <property type="entry name" value="HotDog_dom_sf"/>
</dbReference>
<dbReference type="InterPro" id="IPR039298">
    <property type="entry name" value="ACOT13"/>
</dbReference>
<dbReference type="InterPro" id="IPR003736">
    <property type="entry name" value="PAAI_dom"/>
</dbReference>
<dbReference type="Proteomes" id="UP000016860">
    <property type="component" value="Unassembled WGS sequence"/>
</dbReference>
<dbReference type="OrthoDB" id="328435at2"/>
<dbReference type="NCBIfam" id="TIGR00369">
    <property type="entry name" value="unchar_dom_1"/>
    <property type="match status" value="1"/>
</dbReference>
<dbReference type="STRING" id="1330534.L323_19335"/>
<feature type="domain" description="Thioesterase" evidence="3">
    <location>
        <begin position="52"/>
        <end position="125"/>
    </location>
</feature>
<evidence type="ECO:0000256" key="1">
    <source>
        <dbReference type="ARBA" id="ARBA00008324"/>
    </source>
</evidence>
<dbReference type="GO" id="GO:0047617">
    <property type="term" value="F:fatty acyl-CoA hydrolase activity"/>
    <property type="evidence" value="ECO:0007669"/>
    <property type="project" value="InterPro"/>
</dbReference>
<reference evidence="4 5" key="1">
    <citation type="journal article" date="2013" name="Genome Announc.">
        <title>Draft Genome Sequence of the Cellulolytic Bacterium Clostridium papyrosolvens C7 (ATCC 700395).</title>
        <authorList>
            <person name="Zepeda V."/>
            <person name="Dassa B."/>
            <person name="Borovok I."/>
            <person name="Lamed R."/>
            <person name="Bayer E.A."/>
            <person name="Cate J.H."/>
        </authorList>
    </citation>
    <scope>NUCLEOTIDE SEQUENCE [LARGE SCALE GENOMIC DNA]</scope>
    <source>
        <strain evidence="4 5">C7</strain>
    </source>
</reference>